<dbReference type="GO" id="GO:0005524">
    <property type="term" value="F:ATP binding"/>
    <property type="evidence" value="ECO:0007669"/>
    <property type="project" value="UniProtKB-KW"/>
</dbReference>
<feature type="region of interest" description="Disordered" evidence="10">
    <location>
        <begin position="1"/>
        <end position="47"/>
    </location>
</feature>
<evidence type="ECO:0000256" key="2">
    <source>
        <dbReference type="ARBA" id="ARBA00010912"/>
    </source>
</evidence>
<dbReference type="EC" id="2.7.7.19" evidence="3"/>
<evidence type="ECO:0000256" key="9">
    <source>
        <dbReference type="ARBA" id="ARBA00048830"/>
    </source>
</evidence>
<evidence type="ECO:0000313" key="13">
    <source>
        <dbReference type="WBParaSite" id="scaffold6573_cov148.g11014"/>
    </source>
</evidence>
<evidence type="ECO:0000256" key="7">
    <source>
        <dbReference type="ARBA" id="ARBA00022840"/>
    </source>
</evidence>
<comment type="similarity">
    <text evidence="2">Belongs to the poly(A) polymerase family.</text>
</comment>
<keyword evidence="6" id="KW-0547">Nucleotide-binding</keyword>
<dbReference type="InterPro" id="IPR043519">
    <property type="entry name" value="NT_sf"/>
</dbReference>
<dbReference type="PANTHER" id="PTHR10682">
    <property type="entry name" value="POLY A POLYMERASE"/>
    <property type="match status" value="1"/>
</dbReference>
<evidence type="ECO:0000313" key="12">
    <source>
        <dbReference type="Proteomes" id="UP000887561"/>
    </source>
</evidence>
<dbReference type="AlphaFoldDB" id="A0A915MZ88"/>
<evidence type="ECO:0000256" key="3">
    <source>
        <dbReference type="ARBA" id="ARBA00012388"/>
    </source>
</evidence>
<keyword evidence="12" id="KW-1185">Reference proteome</keyword>
<name>A0A915MZ88_MELJA</name>
<proteinExistence type="inferred from homology"/>
<accession>A0A915MZ88</accession>
<keyword evidence="7" id="KW-0067">ATP-binding</keyword>
<dbReference type="SUPFAM" id="SSF81301">
    <property type="entry name" value="Nucleotidyltransferase"/>
    <property type="match status" value="1"/>
</dbReference>
<evidence type="ECO:0000256" key="1">
    <source>
        <dbReference type="ARBA" id="ARBA00004123"/>
    </source>
</evidence>
<dbReference type="GO" id="GO:0005634">
    <property type="term" value="C:nucleus"/>
    <property type="evidence" value="ECO:0007669"/>
    <property type="project" value="UniProtKB-SubCell"/>
</dbReference>
<evidence type="ECO:0000256" key="10">
    <source>
        <dbReference type="SAM" id="MobiDB-lite"/>
    </source>
</evidence>
<dbReference type="GO" id="GO:0006397">
    <property type="term" value="P:mRNA processing"/>
    <property type="evidence" value="ECO:0007669"/>
    <property type="project" value="UniProtKB-KW"/>
</dbReference>
<dbReference type="InterPro" id="IPR007012">
    <property type="entry name" value="PolA_pol_cen_dom"/>
</dbReference>
<dbReference type="PANTHER" id="PTHR10682:SF10">
    <property type="entry name" value="POLYNUCLEOTIDE ADENYLYLTRANSFERASE"/>
    <property type="match status" value="1"/>
</dbReference>
<feature type="domain" description="Poly(A) polymerase central" evidence="11">
    <location>
        <begin position="1060"/>
        <end position="1209"/>
    </location>
</feature>
<keyword evidence="4" id="KW-0507">mRNA processing</keyword>
<comment type="catalytic activity">
    <reaction evidence="9">
        <text>RNA(n) + ATP = RNA(n)-3'-adenine ribonucleotide + diphosphate</text>
        <dbReference type="Rhea" id="RHEA:11332"/>
        <dbReference type="Rhea" id="RHEA-COMP:14527"/>
        <dbReference type="Rhea" id="RHEA-COMP:17347"/>
        <dbReference type="ChEBI" id="CHEBI:30616"/>
        <dbReference type="ChEBI" id="CHEBI:33019"/>
        <dbReference type="ChEBI" id="CHEBI:140395"/>
        <dbReference type="ChEBI" id="CHEBI:173115"/>
        <dbReference type="EC" id="2.7.7.19"/>
    </reaction>
</comment>
<evidence type="ECO:0000256" key="8">
    <source>
        <dbReference type="ARBA" id="ARBA00023242"/>
    </source>
</evidence>
<dbReference type="Pfam" id="PF04928">
    <property type="entry name" value="PAP_central"/>
    <property type="match status" value="1"/>
</dbReference>
<evidence type="ECO:0000259" key="11">
    <source>
        <dbReference type="Pfam" id="PF04928"/>
    </source>
</evidence>
<dbReference type="Proteomes" id="UP000887561">
    <property type="component" value="Unplaced"/>
</dbReference>
<dbReference type="Gene3D" id="3.30.460.10">
    <property type="entry name" value="Beta Polymerase, domain 2"/>
    <property type="match status" value="1"/>
</dbReference>
<evidence type="ECO:0000256" key="6">
    <source>
        <dbReference type="ARBA" id="ARBA00022741"/>
    </source>
</evidence>
<feature type="compositionally biased region" description="Basic and acidic residues" evidence="10">
    <location>
        <begin position="1"/>
        <end position="12"/>
    </location>
</feature>
<reference evidence="13" key="1">
    <citation type="submission" date="2022-11" db="UniProtKB">
        <authorList>
            <consortium name="WormBaseParasite"/>
        </authorList>
    </citation>
    <scope>IDENTIFICATION</scope>
</reference>
<dbReference type="WBParaSite" id="scaffold6573_cov148.g11014">
    <property type="protein sequence ID" value="scaffold6573_cov148.g11014"/>
    <property type="gene ID" value="scaffold6573_cov148.g11014"/>
</dbReference>
<feature type="compositionally biased region" description="Basic and acidic residues" evidence="10">
    <location>
        <begin position="25"/>
        <end position="47"/>
    </location>
</feature>
<evidence type="ECO:0000256" key="4">
    <source>
        <dbReference type="ARBA" id="ARBA00022664"/>
    </source>
</evidence>
<dbReference type="SUPFAM" id="SSF81631">
    <property type="entry name" value="PAP/OAS1 substrate-binding domain"/>
    <property type="match status" value="1"/>
</dbReference>
<dbReference type="Gene3D" id="1.10.1410.10">
    <property type="match status" value="1"/>
</dbReference>
<dbReference type="GO" id="GO:1990817">
    <property type="term" value="F:poly(A) RNA polymerase activity"/>
    <property type="evidence" value="ECO:0007669"/>
    <property type="project" value="UniProtKB-EC"/>
</dbReference>
<keyword evidence="5" id="KW-0808">Transferase</keyword>
<keyword evidence="8" id="KW-0539">Nucleus</keyword>
<evidence type="ECO:0000256" key="5">
    <source>
        <dbReference type="ARBA" id="ARBA00022679"/>
    </source>
</evidence>
<protein>
    <recommendedName>
        <fullName evidence="3">polynucleotide adenylyltransferase</fullName>
        <ecNumber evidence="3">2.7.7.19</ecNumber>
    </recommendedName>
</protein>
<organism evidence="12 13">
    <name type="scientific">Meloidogyne javanica</name>
    <name type="common">Root-knot nematode worm</name>
    <dbReference type="NCBI Taxonomy" id="6303"/>
    <lineage>
        <taxon>Eukaryota</taxon>
        <taxon>Metazoa</taxon>
        <taxon>Ecdysozoa</taxon>
        <taxon>Nematoda</taxon>
        <taxon>Chromadorea</taxon>
        <taxon>Rhabditida</taxon>
        <taxon>Tylenchina</taxon>
        <taxon>Tylenchomorpha</taxon>
        <taxon>Tylenchoidea</taxon>
        <taxon>Meloidogynidae</taxon>
        <taxon>Meloidogyninae</taxon>
        <taxon>Meloidogyne</taxon>
        <taxon>Meloidogyne incognita group</taxon>
    </lineage>
</organism>
<comment type="subcellular location">
    <subcellularLocation>
        <location evidence="1">Nucleus</location>
    </subcellularLocation>
</comment>
<sequence>MIRKCSEEEKMTQDVPKLEGPSSLEKTESERGDDYKADIDPEEEASKPDVMVERMVKLIEEIRKSRPNINPLLVLLDKKTQEECDSTPPNSPTSIYELKYNVTEEKMSKYIENFEKFFNAQEKLEEHAQVVGGDALYWYFGIGIQNLLWELNEEHSEILNLQAEWLKLDEEILAINPKLKKIVEFFLDKVLTNSKLKLIEWWNEHVKKTIVHNNIAFYYLDWLIRKSPEISNIIRQRNNETSIMSSSSSNVYLYKSRKGRLLQLLNDENLIKLEEKFPTILHIEDMMDATRFYLYRKYSNPKLGTKESEEVELRIVVPLMLHKIFDRLMNIKSKYVNQDQEIEDRIQTFKNIIMNVNKNEKICTPRAVCLILNFSKYIKDVEQIGSEKYLDKFLNWKHEKICHETSQLDKALEQQRKSMTEEHENFLDKKVADTDNKYSQLFKVEISIYPGSSTKMAKLIPHYKSMGDVQPDDLFYDDIIAKHHCFNAFKYDKDKLLNIASRIACLMIMWARWINVLLDLKDRPKDEGLSRSHLYRAWIRQRLPLQSKLDELFVLDISSLEKKEEEMARMQADLNEFVLEQLDKFVVFGNPDEILDKWREIEGGKEHKIEWNFEEYTKHINWIKGKVTEFLIHSVLNPPDIGAIEPEKRQFKNIQHILLIDLPRYPEVREALRDFVGYSGIVRMIREFRWKAEVEYFGIIREEMDKVIQKEEEAQVDPEERRGHRWMMEAKTKENKSAFHDETFHKDLQNYLKTGDIQKDSFDPILNEIENTLDLAKDLVDYENKGEIKWLNEIKDKWDGKKIQILSSDVASISNNLEGFLNNLKDEIKENLLLQKALREYHSDLLNHKNKKWPISQKVKREMTEIIKNWIPWSHQNNENPAPKGIAKFVLSGSHRLGAATIKSDIDGVILVPRKTYWQTHFEKDFFGNFDCISKKCVDREIKNNSEDDNPYVENLRRIYGRVPIIRLKYAGFQFDLSFATLEEESLNKLFKDENSLNVKNLDEAIEKFREKMPDTFFKADNATILRLRLNTRLGMIFALSGVRSTLRFIELLDRNIAKFKLAYITVKLWARNHFIYGGNFGFLNGSSLTVLVSKIVIENPNNSLISIIMELFEYLVKWISLKSNEEKIIMVENPKEYENSRKVVDWNLNRELKQREEHFKNLLGEGYEKHSEVVWPIILPGFPTQNAGFNINSSTGLIMKNEMENGNALN</sequence>